<accession>A0A0G0LYW4</accession>
<sequence length="161" mass="18417">MINKERLNKIIQEEVQKLLNEQPHVKAMLVYEHIEETLGADAVTELEEMSLESIEEIDEVAPPGKEKMVKKLKKTLPKTYTDPKSGERKQSNPWAIAWSQYNKKNENSTILEEQFTSDDAREKSESGNPIMIPLRVADRIARDNSSSYSGFRLLICGLKII</sequence>
<gene>
    <name evidence="1" type="ORF">UT24_C0053G0005</name>
</gene>
<dbReference type="AlphaFoldDB" id="A0A0G0LYW4"/>
<comment type="caution">
    <text evidence="1">The sequence shown here is derived from an EMBL/GenBank/DDBJ whole genome shotgun (WGS) entry which is preliminary data.</text>
</comment>
<proteinExistence type="predicted"/>
<dbReference type="EMBL" id="LBWB01000053">
    <property type="protein sequence ID" value="KKQ97098.1"/>
    <property type="molecule type" value="Genomic_DNA"/>
</dbReference>
<name>A0A0G0LYW4_9BACT</name>
<protein>
    <submittedName>
        <fullName evidence="1">Uncharacterized protein</fullName>
    </submittedName>
</protein>
<dbReference type="STRING" id="1618574.UT24_C0053G0005"/>
<evidence type="ECO:0000313" key="1">
    <source>
        <dbReference type="EMBL" id="KKQ97098.1"/>
    </source>
</evidence>
<reference evidence="1 2" key="1">
    <citation type="journal article" date="2015" name="Nature">
        <title>rRNA introns, odd ribosomes, and small enigmatic genomes across a large radiation of phyla.</title>
        <authorList>
            <person name="Brown C.T."/>
            <person name="Hug L.A."/>
            <person name="Thomas B.C."/>
            <person name="Sharon I."/>
            <person name="Castelle C.J."/>
            <person name="Singh A."/>
            <person name="Wilkins M.J."/>
            <person name="Williams K.H."/>
            <person name="Banfield J.F."/>
        </authorList>
    </citation>
    <scope>NUCLEOTIDE SEQUENCE [LARGE SCALE GENOMIC DNA]</scope>
</reference>
<dbReference type="Proteomes" id="UP000033881">
    <property type="component" value="Unassembled WGS sequence"/>
</dbReference>
<organism evidence="1 2">
    <name type="scientific">Candidatus Woesebacteria bacterium GW2011_GWB1_39_12</name>
    <dbReference type="NCBI Taxonomy" id="1618574"/>
    <lineage>
        <taxon>Bacteria</taxon>
        <taxon>Candidatus Woeseibacteriota</taxon>
    </lineage>
</organism>
<evidence type="ECO:0000313" key="2">
    <source>
        <dbReference type="Proteomes" id="UP000033881"/>
    </source>
</evidence>